<gene>
    <name evidence="2" type="ORF">ES288_D06G107200v1</name>
</gene>
<keyword evidence="3" id="KW-1185">Reference proteome</keyword>
<feature type="transmembrane region" description="Helical" evidence="1">
    <location>
        <begin position="12"/>
        <end position="28"/>
    </location>
</feature>
<proteinExistence type="predicted"/>
<dbReference type="AlphaFoldDB" id="A0A5D2C7T7"/>
<accession>A0A5D2C7T7</accession>
<dbReference type="Proteomes" id="UP000323506">
    <property type="component" value="Chromosome D06"/>
</dbReference>
<reference evidence="2 3" key="1">
    <citation type="submission" date="2019-06" db="EMBL/GenBank/DDBJ databases">
        <title>WGS assembly of Gossypium darwinii.</title>
        <authorList>
            <person name="Chen Z.J."/>
            <person name="Sreedasyam A."/>
            <person name="Ando A."/>
            <person name="Song Q."/>
            <person name="De L."/>
            <person name="Hulse-Kemp A."/>
            <person name="Ding M."/>
            <person name="Ye W."/>
            <person name="Kirkbride R."/>
            <person name="Jenkins J."/>
            <person name="Plott C."/>
            <person name="Lovell J."/>
            <person name="Lin Y.-M."/>
            <person name="Vaughn R."/>
            <person name="Liu B."/>
            <person name="Li W."/>
            <person name="Simpson S."/>
            <person name="Scheffler B."/>
            <person name="Saski C."/>
            <person name="Grover C."/>
            <person name="Hu G."/>
            <person name="Conover J."/>
            <person name="Carlson J."/>
            <person name="Shu S."/>
            <person name="Boston L."/>
            <person name="Williams M."/>
            <person name="Peterson D."/>
            <person name="Mcgee K."/>
            <person name="Jones D."/>
            <person name="Wendel J."/>
            <person name="Stelly D."/>
            <person name="Grimwood J."/>
            <person name="Schmutz J."/>
        </authorList>
    </citation>
    <scope>NUCLEOTIDE SEQUENCE [LARGE SCALE GENOMIC DNA]</scope>
    <source>
        <strain evidence="2">1808015.09</strain>
    </source>
</reference>
<evidence type="ECO:0000313" key="2">
    <source>
        <dbReference type="EMBL" id="TYG64425.1"/>
    </source>
</evidence>
<keyword evidence="1" id="KW-0472">Membrane</keyword>
<keyword evidence="1" id="KW-0812">Transmembrane</keyword>
<evidence type="ECO:0000313" key="3">
    <source>
        <dbReference type="Proteomes" id="UP000323506"/>
    </source>
</evidence>
<keyword evidence="1" id="KW-1133">Transmembrane helix</keyword>
<name>A0A5D2C7T7_GOSDA</name>
<dbReference type="EMBL" id="CM017706">
    <property type="protein sequence ID" value="TYG64425.1"/>
    <property type="molecule type" value="Genomic_DNA"/>
</dbReference>
<evidence type="ECO:0000256" key="1">
    <source>
        <dbReference type="SAM" id="Phobius"/>
    </source>
</evidence>
<sequence>MCLNDPMTQSLLWFRMIALALALLGFTTDDLSMFSLNHPHCGLIHDTSTNVGI</sequence>
<organism evidence="2 3">
    <name type="scientific">Gossypium darwinii</name>
    <name type="common">Darwin's cotton</name>
    <name type="synonym">Gossypium barbadense var. darwinii</name>
    <dbReference type="NCBI Taxonomy" id="34276"/>
    <lineage>
        <taxon>Eukaryota</taxon>
        <taxon>Viridiplantae</taxon>
        <taxon>Streptophyta</taxon>
        <taxon>Embryophyta</taxon>
        <taxon>Tracheophyta</taxon>
        <taxon>Spermatophyta</taxon>
        <taxon>Magnoliopsida</taxon>
        <taxon>eudicotyledons</taxon>
        <taxon>Gunneridae</taxon>
        <taxon>Pentapetalae</taxon>
        <taxon>rosids</taxon>
        <taxon>malvids</taxon>
        <taxon>Malvales</taxon>
        <taxon>Malvaceae</taxon>
        <taxon>Malvoideae</taxon>
        <taxon>Gossypium</taxon>
    </lineage>
</organism>
<protein>
    <submittedName>
        <fullName evidence="2">Uncharacterized protein</fullName>
    </submittedName>
</protein>